<comment type="caution">
    <text evidence="1">The sequence shown here is derived from an EMBL/GenBank/DDBJ whole genome shotgun (WGS) entry which is preliminary data.</text>
</comment>
<accession>A0A835Z3S3</accession>
<reference evidence="1" key="1">
    <citation type="submission" date="2021-02" db="EMBL/GenBank/DDBJ databases">
        <title>First Annotated Genome of the Yellow-green Alga Tribonema minus.</title>
        <authorList>
            <person name="Mahan K.M."/>
        </authorList>
    </citation>
    <scope>NUCLEOTIDE SEQUENCE</scope>
    <source>
        <strain evidence="1">UTEX B ZZ1240</strain>
    </source>
</reference>
<dbReference type="Pfam" id="PF10229">
    <property type="entry name" value="MMADHC"/>
    <property type="match status" value="1"/>
</dbReference>
<dbReference type="PANTHER" id="PTHR13192">
    <property type="entry name" value="MY011 PROTEIN"/>
    <property type="match status" value="1"/>
</dbReference>
<dbReference type="Proteomes" id="UP000664859">
    <property type="component" value="Unassembled WGS sequence"/>
</dbReference>
<dbReference type="PANTHER" id="PTHR13192:SF3">
    <property type="entry name" value="COBALAMIN TRAFFICKING PROTEIN CBLD"/>
    <property type="match status" value="1"/>
</dbReference>
<dbReference type="AlphaFoldDB" id="A0A835Z3S3"/>
<organism evidence="1 2">
    <name type="scientific">Tribonema minus</name>
    <dbReference type="NCBI Taxonomy" id="303371"/>
    <lineage>
        <taxon>Eukaryota</taxon>
        <taxon>Sar</taxon>
        <taxon>Stramenopiles</taxon>
        <taxon>Ochrophyta</taxon>
        <taxon>PX clade</taxon>
        <taxon>Xanthophyceae</taxon>
        <taxon>Tribonematales</taxon>
        <taxon>Tribonemataceae</taxon>
        <taxon>Tribonema</taxon>
    </lineage>
</organism>
<keyword evidence="2" id="KW-1185">Reference proteome</keyword>
<name>A0A835Z3S3_9STRA</name>
<proteinExistence type="predicted"/>
<dbReference type="InterPro" id="IPR019362">
    <property type="entry name" value="MMADHC"/>
</dbReference>
<dbReference type="GO" id="GO:0009235">
    <property type="term" value="P:cobalamin metabolic process"/>
    <property type="evidence" value="ECO:0007669"/>
    <property type="project" value="InterPro"/>
</dbReference>
<dbReference type="EMBL" id="JAFCMP010000235">
    <property type="protein sequence ID" value="KAG5182569.1"/>
    <property type="molecule type" value="Genomic_DNA"/>
</dbReference>
<sequence>MQVSVHTCPRALQRELTHVFRGTGVDLTGCLAVPTNQKAGTDLVNMGSDVDIEKDRLLNVFVDFAAWLCSTLREQGFWADYIDPCSGLPMLSGGNKVYSEVEGMQLLLQYQVMNAGMCRVLLHPTWGSHVYPASCFTTAPIEAVERVLEGKYHDEFAEQETAT</sequence>
<dbReference type="OrthoDB" id="10263782at2759"/>
<gene>
    <name evidence="1" type="ORF">JKP88DRAFT_269881</name>
</gene>
<evidence type="ECO:0000313" key="2">
    <source>
        <dbReference type="Proteomes" id="UP000664859"/>
    </source>
</evidence>
<evidence type="ECO:0000313" key="1">
    <source>
        <dbReference type="EMBL" id="KAG5182569.1"/>
    </source>
</evidence>
<protein>
    <submittedName>
        <fullName evidence="1">Methylmalonic aciduria and homocystinuria type D protein</fullName>
    </submittedName>
</protein>